<dbReference type="Pfam" id="PF02493">
    <property type="entry name" value="MORN"/>
    <property type="match status" value="16"/>
</dbReference>
<feature type="compositionally biased region" description="Low complexity" evidence="2">
    <location>
        <begin position="1058"/>
        <end position="1072"/>
    </location>
</feature>
<sequence>MPLLTRAAATTESAAASPQPISTLPSASVSSSSAATRSQWSKTFANGDSYSGEALHVHDKNQKPVKDGKGRYAWASSGAVYEGEWKLGRPHGHGVMTVPGKDGYEYTGDFVEGQRCGRGRCSFANGRTFDGEWKGDEMNGVGTVRGAPGVDDYEEYSGHFKVGKRSGPDGKCVYFNGDVYEGAWLAGKRQGMGEWQLHRQSSSLAVAPVRYKGPFDNDVPHTSGSAQAEVDYSDGSSYLGAVNAQLRRHGSGVHRLTSGDVFEGVFAQDQREGHGTLQGSDGMICEGTWHRGQLDGEVRVTFSSPQGVGARASTGTRALGAAHDVTSDVRNLYQLCRGPYPLKSYEGPCTAGVLTGGSASILYVDGSSYCGAVRNGLPHGAGVLRDRPFPYNADDDHADSKERPRRRISVACIPPAVSMTLVSYDGTFAAGEPDGTGTAEWQVSTAAAAVSGSPTAVRATPFNFSELLAKGVQWWKTSVYAVVDGTYTGQWLRGLPHGQGAWQWADGSSYTGEVAFYLPSGQGTYSSSLVQYTGEFKDGQPHGKGAWEDTSQNISYDGEWSAGKPDEKGVCSAMVESGNSTSGGAVRPPTSTSASVTSPCATVYEGAWKNGKPSGQGRTYASADRQRVVYDGHYVDGCCEGEGTLYFGSVRRGSINMEAATVAVHAYAQYRGVFHNGQPGGGPGCLTLKNSTTVEGAFDADLRPSREATITVQPHSEAWTFTGTFDATTRRGHGTMKFPNGDVYTGEVEDASADVPSGQQHQQSPQQPILYNLQRHGQGVYAFVEGNQLRCTWRHNVLHGAGVYTSADGVKTERTYADGVLVNDIVGSTVGASGGLSSVGTGGPFGNVFTPENEFPNTLSEEALKSCLPDLPPQSQPQQQPQQRKRTPFQFVRRGEARQASTAGAAAATTTPPPSLSSRRSAAAAADGGGTNTSKSRERSPPAPSLSSESAGPQRQPQGAMPRRGSSPPTSSSAVNSGGVGGGTPSTSNRRASDAATRDSNARSPTRGTASTAAAAVGHKYSLRRRPVSTSRKSPGGSSPSSSSVAAGSEQADAKAQNNSASKRAPSPSSKSMYVNRFQAGICHLDNEPPRSPSPSSSRSGVASSTVDSAAKGTSLSVNTPAPKGGPLRRRLGSALAAGRDQQEQFPSRRKPAPGSLHGSLKEMMKTACTIRNSREDEIHLLTEEMRQLNERIWQLRFVIANDAGSGGGGGGQAATAAAPSTRSPPSPVRRSSKNGAGVKGWDTESPASRTQRLAALVQERRVIMEKLQYVVNTPE</sequence>
<dbReference type="PANTHER" id="PTHR43215:SF14">
    <property type="entry name" value="RADIAL SPOKE HEAD 1 HOMOLOG"/>
    <property type="match status" value="1"/>
</dbReference>
<proteinExistence type="predicted"/>
<dbReference type="Gene3D" id="2.20.110.10">
    <property type="entry name" value="Histone H3 K4-specific methyltransferase SET7/9 N-terminal domain"/>
    <property type="match status" value="4"/>
</dbReference>
<evidence type="ECO:0000313" key="4">
    <source>
        <dbReference type="Proteomes" id="UP000037923"/>
    </source>
</evidence>
<comment type="caution">
    <text evidence="3">The sequence shown here is derived from an EMBL/GenBank/DDBJ whole genome shotgun (WGS) entry which is preliminary data.</text>
</comment>
<dbReference type="EMBL" id="LGTL01000008">
    <property type="protein sequence ID" value="KPA80549.1"/>
    <property type="molecule type" value="Genomic_DNA"/>
</dbReference>
<keyword evidence="1" id="KW-0677">Repeat</keyword>
<keyword evidence="4" id="KW-1185">Reference proteome</keyword>
<dbReference type="OrthoDB" id="270720at2759"/>
<dbReference type="SMART" id="SM00698">
    <property type="entry name" value="MORN"/>
    <property type="match status" value="16"/>
</dbReference>
<gene>
    <name evidence="3" type="ORF">ABB37_04755</name>
</gene>
<evidence type="ECO:0000256" key="2">
    <source>
        <dbReference type="SAM" id="MobiDB-lite"/>
    </source>
</evidence>
<dbReference type="InterPro" id="IPR003409">
    <property type="entry name" value="MORN"/>
</dbReference>
<feature type="compositionally biased region" description="Low complexity" evidence="2">
    <location>
        <begin position="898"/>
        <end position="926"/>
    </location>
</feature>
<dbReference type="OMA" id="LNERIWQ"/>
<feature type="compositionally biased region" description="Low complexity" evidence="2">
    <location>
        <begin position="588"/>
        <end position="597"/>
    </location>
</feature>
<feature type="region of interest" description="Disordered" evidence="2">
    <location>
        <begin position="867"/>
        <end position="1161"/>
    </location>
</feature>
<feature type="region of interest" description="Disordered" evidence="2">
    <location>
        <begin position="576"/>
        <end position="597"/>
    </location>
</feature>
<feature type="compositionally biased region" description="Basic and acidic residues" evidence="2">
    <location>
        <begin position="991"/>
        <end position="1001"/>
    </location>
</feature>
<dbReference type="SUPFAM" id="SSF82185">
    <property type="entry name" value="Histone H3 K4-specific methyltransferase SET7/9 N-terminal domain"/>
    <property type="match status" value="5"/>
</dbReference>
<feature type="compositionally biased region" description="Polar residues" evidence="2">
    <location>
        <begin position="1101"/>
        <end position="1120"/>
    </location>
</feature>
<feature type="compositionally biased region" description="Low complexity" evidence="2">
    <location>
        <begin position="7"/>
        <end position="17"/>
    </location>
</feature>
<evidence type="ECO:0000256" key="1">
    <source>
        <dbReference type="ARBA" id="ARBA00022737"/>
    </source>
</evidence>
<protein>
    <submittedName>
        <fullName evidence="3">Uncharacterized protein</fullName>
    </submittedName>
</protein>
<dbReference type="PANTHER" id="PTHR43215">
    <property type="entry name" value="RADIAL SPOKE HEAD 1 HOMOLOG"/>
    <property type="match status" value="1"/>
</dbReference>
<dbReference type="AlphaFoldDB" id="A0A0M9G201"/>
<dbReference type="RefSeq" id="XP_015658988.1">
    <property type="nucleotide sequence ID" value="XM_015802544.1"/>
</dbReference>
<dbReference type="VEuPathDB" id="TriTrypDB:LpyrH10_08_2040"/>
<feature type="region of interest" description="Disordered" evidence="2">
    <location>
        <begin position="1206"/>
        <end position="1253"/>
    </location>
</feature>
<name>A0A0M9G201_LEPPY</name>
<feature type="compositionally biased region" description="Low complexity" evidence="2">
    <location>
        <begin position="966"/>
        <end position="977"/>
    </location>
</feature>
<feature type="region of interest" description="Disordered" evidence="2">
    <location>
        <begin position="1"/>
        <end position="31"/>
    </location>
</feature>
<feature type="compositionally biased region" description="Polar residues" evidence="2">
    <location>
        <begin position="1002"/>
        <end position="1012"/>
    </location>
</feature>
<reference evidence="3 4" key="1">
    <citation type="submission" date="2015-07" db="EMBL/GenBank/DDBJ databases">
        <title>High-quality genome of monoxenous trypanosomatid Leptomonas pyrrhocoris.</title>
        <authorList>
            <person name="Flegontov P."/>
            <person name="Butenko A."/>
            <person name="Firsov S."/>
            <person name="Vlcek C."/>
            <person name="Logacheva M.D."/>
            <person name="Field M."/>
            <person name="Filatov D."/>
            <person name="Flegontova O."/>
            <person name="Gerasimov E."/>
            <person name="Jackson A.P."/>
            <person name="Kelly S."/>
            <person name="Opperdoes F."/>
            <person name="O'Reilly A."/>
            <person name="Votypka J."/>
            <person name="Yurchenko V."/>
            <person name="Lukes J."/>
        </authorList>
    </citation>
    <scope>NUCLEOTIDE SEQUENCE [LARGE SCALE GENOMIC DNA]</scope>
    <source>
        <strain evidence="3">H10</strain>
    </source>
</reference>
<evidence type="ECO:0000313" key="3">
    <source>
        <dbReference type="EMBL" id="KPA80549.1"/>
    </source>
</evidence>
<feature type="compositionally biased region" description="Low complexity" evidence="2">
    <location>
        <begin position="1028"/>
        <end position="1049"/>
    </location>
</feature>
<dbReference type="GeneID" id="26905046"/>
<dbReference type="Proteomes" id="UP000037923">
    <property type="component" value="Unassembled WGS sequence"/>
</dbReference>
<organism evidence="3 4">
    <name type="scientific">Leptomonas pyrrhocoris</name>
    <name type="common">Firebug parasite</name>
    <dbReference type="NCBI Taxonomy" id="157538"/>
    <lineage>
        <taxon>Eukaryota</taxon>
        <taxon>Discoba</taxon>
        <taxon>Euglenozoa</taxon>
        <taxon>Kinetoplastea</taxon>
        <taxon>Metakinetoplastina</taxon>
        <taxon>Trypanosomatida</taxon>
        <taxon>Trypanosomatidae</taxon>
        <taxon>Leishmaniinae</taxon>
        <taxon>Leptomonas</taxon>
    </lineage>
</organism>
<accession>A0A0M9G201</accession>